<dbReference type="AlphaFoldDB" id="S3ZGT8"/>
<dbReference type="EMBL" id="AOPZ01000232">
    <property type="protein sequence ID" value="EPH42388.1"/>
    <property type="molecule type" value="Genomic_DNA"/>
</dbReference>
<organism evidence="1 2">
    <name type="scientific">Streptomyces aurantiacus JA 4570</name>
    <dbReference type="NCBI Taxonomy" id="1286094"/>
    <lineage>
        <taxon>Bacteria</taxon>
        <taxon>Bacillati</taxon>
        <taxon>Actinomycetota</taxon>
        <taxon>Actinomycetes</taxon>
        <taxon>Kitasatosporales</taxon>
        <taxon>Streptomycetaceae</taxon>
        <taxon>Streptomyces</taxon>
        <taxon>Streptomyces aurantiacus group</taxon>
    </lineage>
</organism>
<evidence type="ECO:0008006" key="3">
    <source>
        <dbReference type="Google" id="ProtNLM"/>
    </source>
</evidence>
<proteinExistence type="predicted"/>
<evidence type="ECO:0000313" key="2">
    <source>
        <dbReference type="Proteomes" id="UP000014629"/>
    </source>
</evidence>
<protein>
    <recommendedName>
        <fullName evidence="3">Lipoprotein</fullName>
    </recommendedName>
</protein>
<accession>S3ZGT8</accession>
<reference evidence="1 2" key="1">
    <citation type="submission" date="2013-02" db="EMBL/GenBank/DDBJ databases">
        <title>Draft Genome Sequence of Streptomyces aurantiacus, Which Produces Setomimycin.</title>
        <authorList>
            <person name="Gruening B.A."/>
            <person name="Praeg A."/>
            <person name="Erxleben A."/>
            <person name="Guenther S."/>
            <person name="Mueller M."/>
        </authorList>
    </citation>
    <scope>NUCLEOTIDE SEQUENCE [LARGE SCALE GENOMIC DNA]</scope>
    <source>
        <strain evidence="1 2">JA 4570</strain>
    </source>
</reference>
<dbReference type="Proteomes" id="UP000014629">
    <property type="component" value="Unassembled WGS sequence"/>
</dbReference>
<sequence>MRVFGVGMACGGGLLAVVLALTGCQLPGGSGRAGGTTSAGSAASGGGAVFLGAGECSSWGREFFTEVPCGSERAAARVVARHGGRSGDGPLCPPRTDFVLHVSESRPAVDEDGDGEVPQGYACMRNLEPPHPGDPGAGGGPRTVVGDCVYGAGRGEVRETACDGSGRRAPQHRVIASAAERSLCPSGTDLYVALGGARPVGCAVRV</sequence>
<comment type="caution">
    <text evidence="1">The sequence shown here is derived from an EMBL/GenBank/DDBJ whole genome shotgun (WGS) entry which is preliminary data.</text>
</comment>
<keyword evidence="2" id="KW-1185">Reference proteome</keyword>
<gene>
    <name evidence="1" type="ORF">STRAU_4563</name>
</gene>
<dbReference type="RefSeq" id="WP_016642689.1">
    <property type="nucleotide sequence ID" value="NZ_AOPZ01000232.1"/>
</dbReference>
<name>S3ZGT8_9ACTN</name>
<dbReference type="OrthoDB" id="3295470at2"/>
<dbReference type="PROSITE" id="PS51257">
    <property type="entry name" value="PROKAR_LIPOPROTEIN"/>
    <property type="match status" value="1"/>
</dbReference>
<evidence type="ECO:0000313" key="1">
    <source>
        <dbReference type="EMBL" id="EPH42388.1"/>
    </source>
</evidence>
<dbReference type="PATRIC" id="fig|1286094.4.peg.4510"/>